<dbReference type="Pfam" id="PF13181">
    <property type="entry name" value="TPR_8"/>
    <property type="match status" value="1"/>
</dbReference>
<proteinExistence type="predicted"/>
<reference evidence="5 6" key="1">
    <citation type="submission" date="2023-03" db="EMBL/GenBank/DDBJ databases">
        <title>Thalassotalea loyana LMG 22536T draft genome sequence.</title>
        <authorList>
            <person name="Sawabe T."/>
        </authorList>
    </citation>
    <scope>NUCLEOTIDE SEQUENCE [LARGE SCALE GENOMIC DNA]</scope>
    <source>
        <strain evidence="5 6">LMG 22536</strain>
    </source>
</reference>
<evidence type="ECO:0000256" key="2">
    <source>
        <dbReference type="ARBA" id="ARBA00022803"/>
    </source>
</evidence>
<comment type="caution">
    <text evidence="5">The sequence shown here is derived from an EMBL/GenBank/DDBJ whole genome shotgun (WGS) entry which is preliminary data.</text>
</comment>
<dbReference type="RefSeq" id="WP_284295403.1">
    <property type="nucleotide sequence ID" value="NZ_BSSV01000001.1"/>
</dbReference>
<keyword evidence="4" id="KW-0732">Signal</keyword>
<evidence type="ECO:0008006" key="7">
    <source>
        <dbReference type="Google" id="ProtNLM"/>
    </source>
</evidence>
<evidence type="ECO:0000256" key="4">
    <source>
        <dbReference type="SAM" id="SignalP"/>
    </source>
</evidence>
<accession>A0ABQ6HAE0</accession>
<dbReference type="PROSITE" id="PS50005">
    <property type="entry name" value="TPR"/>
    <property type="match status" value="5"/>
</dbReference>
<dbReference type="EMBL" id="BSSV01000001">
    <property type="protein sequence ID" value="GLX83866.1"/>
    <property type="molecule type" value="Genomic_DNA"/>
</dbReference>
<dbReference type="PANTHER" id="PTHR45586:SF1">
    <property type="entry name" value="LIPOPOLYSACCHARIDE ASSEMBLY PROTEIN B"/>
    <property type="match status" value="1"/>
</dbReference>
<dbReference type="InterPro" id="IPR051012">
    <property type="entry name" value="CellSynth/LPSAsmb/PSIAsmb"/>
</dbReference>
<feature type="chain" id="PRO_5046614319" description="PEP-CTERM system TPR-repeat protein PrsT" evidence="4">
    <location>
        <begin position="22"/>
        <end position="904"/>
    </location>
</feature>
<feature type="signal peptide" evidence="4">
    <location>
        <begin position="1"/>
        <end position="21"/>
    </location>
</feature>
<dbReference type="PROSITE" id="PS50293">
    <property type="entry name" value="TPR_REGION"/>
    <property type="match status" value="2"/>
</dbReference>
<dbReference type="InterPro" id="IPR019734">
    <property type="entry name" value="TPR_rpt"/>
</dbReference>
<dbReference type="PROSITE" id="PS51257">
    <property type="entry name" value="PROKAR_LIPOPROTEIN"/>
    <property type="match status" value="1"/>
</dbReference>
<protein>
    <recommendedName>
        <fullName evidence="7">PEP-CTERM system TPR-repeat protein PrsT</fullName>
    </recommendedName>
</protein>
<feature type="repeat" description="TPR" evidence="3">
    <location>
        <begin position="60"/>
        <end position="93"/>
    </location>
</feature>
<organism evidence="5 6">
    <name type="scientific">Thalassotalea loyana</name>
    <dbReference type="NCBI Taxonomy" id="280483"/>
    <lineage>
        <taxon>Bacteria</taxon>
        <taxon>Pseudomonadati</taxon>
        <taxon>Pseudomonadota</taxon>
        <taxon>Gammaproteobacteria</taxon>
        <taxon>Alteromonadales</taxon>
        <taxon>Colwelliaceae</taxon>
        <taxon>Thalassotalea</taxon>
    </lineage>
</organism>
<dbReference type="InterPro" id="IPR011990">
    <property type="entry name" value="TPR-like_helical_dom_sf"/>
</dbReference>
<dbReference type="Proteomes" id="UP001157134">
    <property type="component" value="Unassembled WGS sequence"/>
</dbReference>
<evidence type="ECO:0000256" key="3">
    <source>
        <dbReference type="PROSITE-ProRule" id="PRU00339"/>
    </source>
</evidence>
<dbReference type="PANTHER" id="PTHR45586">
    <property type="entry name" value="TPR REPEAT-CONTAINING PROTEIN PA4667"/>
    <property type="match status" value="1"/>
</dbReference>
<dbReference type="Pfam" id="PF13424">
    <property type="entry name" value="TPR_12"/>
    <property type="match status" value="1"/>
</dbReference>
<feature type="repeat" description="TPR" evidence="3">
    <location>
        <begin position="807"/>
        <end position="840"/>
    </location>
</feature>
<feature type="repeat" description="TPR" evidence="3">
    <location>
        <begin position="366"/>
        <end position="399"/>
    </location>
</feature>
<name>A0ABQ6HAE0_9GAMM</name>
<dbReference type="Pfam" id="PF12895">
    <property type="entry name" value="ANAPC3"/>
    <property type="match status" value="1"/>
</dbReference>
<evidence type="ECO:0000256" key="1">
    <source>
        <dbReference type="ARBA" id="ARBA00022737"/>
    </source>
</evidence>
<dbReference type="Pfam" id="PF14559">
    <property type="entry name" value="TPR_19"/>
    <property type="match status" value="1"/>
</dbReference>
<gene>
    <name evidence="5" type="ORF">tloyanaT_01180</name>
</gene>
<dbReference type="SUPFAM" id="SSF48452">
    <property type="entry name" value="TPR-like"/>
    <property type="match status" value="3"/>
</dbReference>
<feature type="repeat" description="TPR" evidence="3">
    <location>
        <begin position="841"/>
        <end position="874"/>
    </location>
</feature>
<dbReference type="SMART" id="SM00028">
    <property type="entry name" value="TPR"/>
    <property type="match status" value="13"/>
</dbReference>
<keyword evidence="2 3" id="KW-0802">TPR repeat</keyword>
<keyword evidence="6" id="KW-1185">Reference proteome</keyword>
<dbReference type="Gene3D" id="1.25.40.10">
    <property type="entry name" value="Tetratricopeptide repeat domain"/>
    <property type="match status" value="6"/>
</dbReference>
<evidence type="ECO:0000313" key="6">
    <source>
        <dbReference type="Proteomes" id="UP001157134"/>
    </source>
</evidence>
<sequence>MNFRKQVLLSALTLSILSACSKPLSEEETLSLAEQNIEAGKIAEASINIKNVIKENPQNAQARLLLGKLYFEQSNFLSAEKELSKAVELAPTLDEAILTLAHTQLTLNRFDDALNTLKNRTFSNQSFQVKALFIEGRANLSLNQLDEAKTKIAEAKAISEDAPYSLLGSALILSYEEKYAEALDILDVLVANDKDFLEAWLLKGSIHSNIEEFDKAAKAYLTYFEKQPENFGIRTLVAHNLIRAGEFEQAKVHVDALRSLNDNHPTINLLASQIAYFEENYALAKELSNMVSNQTNNGLAQMISGLSSFNLGEDEQAYYQLNAIADSLPRDHQVNKVLAILQVKLGYEDELSSNLASLAESSGEDAYLYSNIGRELVNKGDSAAAKEMFEKARNLAPSDAQLHTNLGIFKLSTNDKSGTEELTKALEIDPNSVTANIALAMGYLKNNEPQKAQEIASKWLADNPESVAALILNGNVALRSNKTDSAKDFFIRAYELDRSNIVPLYNLAVIATDAKDYQASNDYLDKIFETNLEYPYAYRLAITNALAENKSESLEKKLSKLIEGAPESVWPRITLARRYVIENKPNDAAELLGQLSSYEELPVAFFYAYANALKKSQQLDEIPSMYKKWQTAQSDNESAYLGLINHYDSLNKYQKALEEAERALSISKFSRSFQFLSLQAYYLLATSQFESAAKKIDSLARSNKDDAFVMRLQGQLEMARGNYQAAVPFLKQSFDLKKNKDTALFLAISYKNSNQVSEAIDFLETQLQSSPNLYAYQSLLAELYISNSPEKAIANYKQLIQQVPNNVIALNNIAWIYHSMENYDEALTYVEKAVNLAPNNVQVLDTLAVTLTSTGQYERAIDTLKKAIELKPSNKELVQHLIAAYKANNQPQLADELEQQINNK</sequence>
<dbReference type="InterPro" id="IPR014266">
    <property type="entry name" value="PEP-CTERM_TPR_PrsT"/>
</dbReference>
<dbReference type="NCBIfam" id="TIGR02917">
    <property type="entry name" value="PEP_TPR_lipo"/>
    <property type="match status" value="1"/>
</dbReference>
<keyword evidence="1" id="KW-0677">Repeat</keyword>
<feature type="repeat" description="TPR" evidence="3">
    <location>
        <begin position="197"/>
        <end position="230"/>
    </location>
</feature>
<evidence type="ECO:0000313" key="5">
    <source>
        <dbReference type="EMBL" id="GLX83866.1"/>
    </source>
</evidence>